<gene>
    <name evidence="10" type="ORF">CwatDRAFT_3517</name>
</gene>
<keyword evidence="7" id="KW-1133">Transmembrane helix</keyword>
<keyword evidence="11" id="KW-1185">Reference proteome</keyword>
<evidence type="ECO:0000313" key="11">
    <source>
        <dbReference type="Proteomes" id="UP000003922"/>
    </source>
</evidence>
<comment type="similarity">
    <text evidence="2">Belongs to the band 7/mec-2 family. Flotillin subfamily.</text>
</comment>
<feature type="compositionally biased region" description="Basic and acidic residues" evidence="6">
    <location>
        <begin position="659"/>
        <end position="668"/>
    </location>
</feature>
<comment type="caution">
    <text evidence="10">The sequence shown here is derived from an EMBL/GenBank/DDBJ whole genome shotgun (WGS) entry which is preliminary data.</text>
</comment>
<dbReference type="InterPro" id="IPR036013">
    <property type="entry name" value="Band_7/SPFH_dom_sf"/>
</dbReference>
<feature type="region of interest" description="Disordered" evidence="6">
    <location>
        <begin position="654"/>
        <end position="689"/>
    </location>
</feature>
<keyword evidence="4 7" id="KW-0472">Membrane</keyword>
<accession>Q4C2E9</accession>
<dbReference type="Pfam" id="PF01145">
    <property type="entry name" value="Band_7"/>
    <property type="match status" value="1"/>
</dbReference>
<keyword evidence="3" id="KW-1003">Cell membrane</keyword>
<dbReference type="EMBL" id="AADV02000030">
    <property type="protein sequence ID" value="EAM50330.1"/>
    <property type="molecule type" value="Genomic_DNA"/>
</dbReference>
<feature type="compositionally biased region" description="Polar residues" evidence="6">
    <location>
        <begin position="670"/>
        <end position="689"/>
    </location>
</feature>
<feature type="transmembrane region" description="Helical" evidence="7">
    <location>
        <begin position="87"/>
        <end position="108"/>
    </location>
</feature>
<dbReference type="Pfam" id="PF15975">
    <property type="entry name" value="Flot"/>
    <property type="match status" value="1"/>
</dbReference>
<dbReference type="Proteomes" id="UP000003922">
    <property type="component" value="Unassembled WGS sequence"/>
</dbReference>
<evidence type="ECO:0000259" key="9">
    <source>
        <dbReference type="Pfam" id="PF15975"/>
    </source>
</evidence>
<dbReference type="SUPFAM" id="SSF117892">
    <property type="entry name" value="Band 7/SPFH domain"/>
    <property type="match status" value="1"/>
</dbReference>
<evidence type="ECO:0000259" key="8">
    <source>
        <dbReference type="Pfam" id="PF01145"/>
    </source>
</evidence>
<evidence type="ECO:0000256" key="5">
    <source>
        <dbReference type="SAM" id="Coils"/>
    </source>
</evidence>
<dbReference type="KEGG" id="cwa:CwatDRAFT_3517"/>
<reference evidence="10" key="2">
    <citation type="submission" date="2005-06" db="EMBL/GenBank/DDBJ databases">
        <title>Sequencing of the draft genome and assembly of Crocosphaera watsonii WH 8501.</title>
        <authorList>
            <consortium name="US DOE Joint Genome Institute (JGI-PGF)"/>
            <person name="Copeland A."/>
            <person name="Lucas S."/>
            <person name="Lapidus A."/>
            <person name="Barry K."/>
            <person name="Detter C."/>
            <person name="Glavina T."/>
            <person name="Hammon N."/>
            <person name="Israni S."/>
            <person name="Pitluck S."/>
            <person name="Richardson P."/>
        </authorList>
    </citation>
    <scope>NUCLEOTIDE SEQUENCE [LARGE SCALE GENOMIC DNA]</scope>
    <source>
        <strain evidence="10">WH 8501</strain>
    </source>
</reference>
<proteinExistence type="inferred from homology"/>
<dbReference type="PANTHER" id="PTHR13806:SF31">
    <property type="entry name" value="FLOTILLIN-LIKE PROTEIN 1-RELATED"/>
    <property type="match status" value="1"/>
</dbReference>
<evidence type="ECO:0000256" key="7">
    <source>
        <dbReference type="SAM" id="Phobius"/>
    </source>
</evidence>
<reference evidence="10" key="1">
    <citation type="submission" date="2004-02" db="EMBL/GenBank/DDBJ databases">
        <authorList>
            <consortium name="DOE Joint Genome Institute"/>
        </authorList>
    </citation>
    <scope>NUCLEOTIDE SEQUENCE [LARGE SCALE GENOMIC DNA]</scope>
    <source>
        <strain evidence="10">WH 8501</strain>
    </source>
</reference>
<dbReference type="Gene3D" id="3.30.479.30">
    <property type="entry name" value="Band 7 domain"/>
    <property type="match status" value="1"/>
</dbReference>
<protein>
    <submittedName>
        <fullName evidence="10">Band 7 protein</fullName>
    </submittedName>
</protein>
<evidence type="ECO:0000256" key="6">
    <source>
        <dbReference type="SAM" id="MobiDB-lite"/>
    </source>
</evidence>
<evidence type="ECO:0000256" key="4">
    <source>
        <dbReference type="ARBA" id="ARBA00023136"/>
    </source>
</evidence>
<organism evidence="10 11">
    <name type="scientific">Crocosphaera watsonii WH 8501</name>
    <dbReference type="NCBI Taxonomy" id="165597"/>
    <lineage>
        <taxon>Bacteria</taxon>
        <taxon>Bacillati</taxon>
        <taxon>Cyanobacteriota</taxon>
        <taxon>Cyanophyceae</taxon>
        <taxon>Oscillatoriophycideae</taxon>
        <taxon>Chroococcales</taxon>
        <taxon>Aphanothecaceae</taxon>
        <taxon>Crocosphaera</taxon>
    </lineage>
</organism>
<dbReference type="InterPro" id="IPR031905">
    <property type="entry name" value="Flotillin_C"/>
</dbReference>
<sequence>MDESNQLTQRFLKRGIKMNPNFELQLLQSLPKITLDTDFISLDEREFLKQEDNQIKLLVEQPIIEEISPVNSPYVGQLGATLNSFPFVGILGSIGGLLFLLLLSVWLYTRFYVIAPNNEALVRTGGVFKKSKTVILNGGCIVIPGFHEITRVPLREISIDVVRAANLAVRTQDYLRANMRVTFYICVAQEEKDILAAAARLSKEGAISENDIKDAIEKRADDAIRAAAKKKKIAEIDSDKLGFADAVLNMIQNDLKKVGLTLNNIAISEIEESDTYDENNFFDAQGVRLRTETIQKSIQQKREVELETQVAIEQRELEAEKQTLEIIKQKEDANLTQQKDVEFLRAQQQREIQETKDQEAAKIEKNKILQEQEVEEEKISKELIIKQKRIAVNIELEEQNKQLKVTQTLQQQETEVAEINRKKMIQASQLEAQAEVATAEQQSKIAQQQAAIAIANKERERFDSEAEKAQAEAAVMTAQEVEKAQREQRLVVITAEQEAQKIRISEQNVVEIDVFRRRRQAEIARQAAELEAESIRTLADANKYKMLAEAQSKQALIEAENALSNANRTADLIKDLWPQLAPQLPYILQSLAPQPGVLGDAKIYAFPGLNGNNGNGTADISKLMLSTSGLTLINSLLDEGKLGTLIQQVKTALNSEEISETKEEEKPNVSEVSSTVTPQEPSISTEEVS</sequence>
<name>Q4C2E9_CROWT</name>
<feature type="coiled-coil region" evidence="5">
    <location>
        <begin position="303"/>
        <end position="372"/>
    </location>
</feature>
<keyword evidence="7" id="KW-0812">Transmembrane</keyword>
<comment type="subcellular location">
    <subcellularLocation>
        <location evidence="1">Cell membrane</location>
    </subcellularLocation>
</comment>
<feature type="coiled-coil region" evidence="5">
    <location>
        <begin position="420"/>
        <end position="479"/>
    </location>
</feature>
<evidence type="ECO:0000256" key="1">
    <source>
        <dbReference type="ARBA" id="ARBA00004236"/>
    </source>
</evidence>
<evidence type="ECO:0000256" key="3">
    <source>
        <dbReference type="ARBA" id="ARBA00022475"/>
    </source>
</evidence>
<dbReference type="AlphaFoldDB" id="Q4C2E9"/>
<dbReference type="PANTHER" id="PTHR13806">
    <property type="entry name" value="FLOTILLIN-RELATED"/>
    <property type="match status" value="1"/>
</dbReference>
<feature type="domain" description="Flotillin C-terminal" evidence="9">
    <location>
        <begin position="527"/>
        <end position="638"/>
    </location>
</feature>
<feature type="domain" description="Band 7" evidence="8">
    <location>
        <begin position="114"/>
        <end position="303"/>
    </location>
</feature>
<evidence type="ECO:0000313" key="10">
    <source>
        <dbReference type="EMBL" id="EAM50330.1"/>
    </source>
</evidence>
<reference evidence="10" key="3">
    <citation type="submission" date="2016-12" db="EMBL/GenBank/DDBJ databases">
        <title>Annotation of the draft genome assembly of Crocosphaera watsonii WH 8501.</title>
        <authorList>
            <consortium name="US DOE Joint Genome Institute (JGI-ORNL)"/>
            <person name="Larimer F."/>
            <person name="Land M."/>
        </authorList>
    </citation>
    <scope>NUCLEOTIDE SEQUENCE</scope>
    <source>
        <strain evidence="10">WH 8501</strain>
    </source>
</reference>
<keyword evidence="5" id="KW-0175">Coiled coil</keyword>
<dbReference type="GO" id="GO:0005886">
    <property type="term" value="C:plasma membrane"/>
    <property type="evidence" value="ECO:0007669"/>
    <property type="project" value="UniProtKB-SubCell"/>
</dbReference>
<dbReference type="InterPro" id="IPR001107">
    <property type="entry name" value="Band_7"/>
</dbReference>
<dbReference type="InterPro" id="IPR027705">
    <property type="entry name" value="Flotillin_fam"/>
</dbReference>
<evidence type="ECO:0000256" key="2">
    <source>
        <dbReference type="ARBA" id="ARBA00007161"/>
    </source>
</evidence>